<dbReference type="RefSeq" id="WP_181193021.1">
    <property type="nucleotide sequence ID" value="NZ_JABFED010000009.1"/>
</dbReference>
<proteinExistence type="predicted"/>
<dbReference type="AlphaFoldDB" id="A0A7H0KBB2"/>
<keyword evidence="2" id="KW-1185">Reference proteome</keyword>
<gene>
    <name evidence="1" type="ORF">HMA55_10650</name>
</gene>
<reference evidence="1 2" key="1">
    <citation type="submission" date="2020-05" db="EMBL/GenBank/DDBJ databases">
        <title>Descriptions of Corynebacterium xxxx sp. nov., Corynebacterium yyyy sp. nov. and Corynebacterium zzzz sp. nov.</title>
        <authorList>
            <person name="Zhang G."/>
        </authorList>
    </citation>
    <scope>NUCLEOTIDE SEQUENCE [LARGE SCALE GENOMIC DNA]</scope>
    <source>
        <strain evidence="2">zg-913</strain>
    </source>
</reference>
<evidence type="ECO:0000313" key="1">
    <source>
        <dbReference type="EMBL" id="MBA1838335.1"/>
    </source>
</evidence>
<evidence type="ECO:0000313" key="2">
    <source>
        <dbReference type="Proteomes" id="UP000577408"/>
    </source>
</evidence>
<sequence length="126" mass="14563">MDQQYEINQTGRNERGELDVVRFSWDKSQVKIGQSGPSNFLPEIERQLAGHDWGTDLPAKVSVGDNPDETWTIYLPPGCPLSIWIDSEKAFWVDYWIYLVDMYLDGEKEAYRADISWIEEACYHGA</sequence>
<accession>A0A7H0KBB2</accession>
<comment type="caution">
    <text evidence="1">The sequence shown here is derived from an EMBL/GenBank/DDBJ whole genome shotgun (WGS) entry which is preliminary data.</text>
</comment>
<organism evidence="1 2">
    <name type="scientific">Corynebacterium wankanglinii</name>
    <dbReference type="NCBI Taxonomy" id="2735136"/>
    <lineage>
        <taxon>Bacteria</taxon>
        <taxon>Bacillati</taxon>
        <taxon>Actinomycetota</taxon>
        <taxon>Actinomycetes</taxon>
        <taxon>Mycobacteriales</taxon>
        <taxon>Corynebacteriaceae</taxon>
        <taxon>Corynebacterium</taxon>
    </lineage>
</organism>
<protein>
    <submittedName>
        <fullName evidence="1">Uncharacterized protein</fullName>
    </submittedName>
</protein>
<name>A0A7H0KBB2_9CORY</name>
<dbReference type="Proteomes" id="UP000577408">
    <property type="component" value="Unassembled WGS sequence"/>
</dbReference>
<dbReference type="EMBL" id="JABFED010000009">
    <property type="protein sequence ID" value="MBA1838335.1"/>
    <property type="molecule type" value="Genomic_DNA"/>
</dbReference>